<dbReference type="GO" id="GO:0046872">
    <property type="term" value="F:metal ion binding"/>
    <property type="evidence" value="ECO:0007669"/>
    <property type="project" value="UniProtKB-KW"/>
</dbReference>
<keyword evidence="9 15" id="KW-0540">Nuclease</keyword>
<dbReference type="GO" id="GO:0019843">
    <property type="term" value="F:rRNA binding"/>
    <property type="evidence" value="ECO:0007669"/>
    <property type="project" value="UniProtKB-KW"/>
</dbReference>
<keyword evidence="15" id="KW-0699">rRNA-binding</keyword>
<evidence type="ECO:0000256" key="14">
    <source>
        <dbReference type="ARBA" id="ARBA00022884"/>
    </source>
</evidence>
<keyword evidence="5 15" id="KW-0963">Cytoplasm</keyword>
<dbReference type="SUPFAM" id="SSF69065">
    <property type="entry name" value="RNase III domain-like"/>
    <property type="match status" value="1"/>
</dbReference>
<dbReference type="InterPro" id="IPR036389">
    <property type="entry name" value="RNase_III_sf"/>
</dbReference>
<evidence type="ECO:0000256" key="12">
    <source>
        <dbReference type="ARBA" id="ARBA00022801"/>
    </source>
</evidence>
<sequence>MAIDLDKLQQLLNHKFSDPDLVRLALTHRSANKLNNERLEFLGDSLLGYIVAEILFEIFPQANEGELSRLRAMLVNKTTLAEIAREIDLKNFIQLGSGEKKSGGDNRDSILADAIEALIAAIYLDGGINSCKSLIEDWIADRIATESVVEQQKDAKTKLQEMMQAQGLSLPFYSVLEISGEAHEQNFLVECRVDVMTEPQKGTGSSKRNAEQQAANVMLTKLKALT</sequence>
<feature type="binding site" evidence="15">
    <location>
        <position position="40"/>
    </location>
    <ligand>
        <name>Mg(2+)</name>
        <dbReference type="ChEBI" id="CHEBI:18420"/>
    </ligand>
</feature>
<feature type="domain" description="RNase III" evidence="17">
    <location>
        <begin position="5"/>
        <end position="127"/>
    </location>
</feature>
<comment type="subunit">
    <text evidence="4 15">Homodimer.</text>
</comment>
<dbReference type="PANTHER" id="PTHR11207">
    <property type="entry name" value="RIBONUCLEASE III"/>
    <property type="match status" value="1"/>
</dbReference>
<evidence type="ECO:0000256" key="4">
    <source>
        <dbReference type="ARBA" id="ARBA00011738"/>
    </source>
</evidence>
<dbReference type="GO" id="GO:0010468">
    <property type="term" value="P:regulation of gene expression"/>
    <property type="evidence" value="ECO:0007669"/>
    <property type="project" value="TreeGrafter"/>
</dbReference>
<dbReference type="AlphaFoldDB" id="A0A2A5WG37"/>
<dbReference type="Gene3D" id="1.10.1520.10">
    <property type="entry name" value="Ribonuclease III domain"/>
    <property type="match status" value="1"/>
</dbReference>
<keyword evidence="6 15" id="KW-0698">rRNA processing</keyword>
<protein>
    <recommendedName>
        <fullName evidence="15">Ribonuclease 3</fullName>
        <ecNumber evidence="15">3.1.26.3</ecNumber>
    </recommendedName>
    <alternativeName>
        <fullName evidence="15">Ribonuclease III</fullName>
        <shortName evidence="15">RNase III</shortName>
    </alternativeName>
</protein>
<gene>
    <name evidence="15" type="primary">rnc</name>
    <name evidence="18" type="ORF">CNF02_01705</name>
</gene>
<comment type="subcellular location">
    <subcellularLocation>
        <location evidence="2 15">Cytoplasm</location>
    </subcellularLocation>
</comment>
<evidence type="ECO:0000256" key="3">
    <source>
        <dbReference type="ARBA" id="ARBA00010183"/>
    </source>
</evidence>
<evidence type="ECO:0000256" key="13">
    <source>
        <dbReference type="ARBA" id="ARBA00022842"/>
    </source>
</evidence>
<dbReference type="SMART" id="SM00358">
    <property type="entry name" value="DSRM"/>
    <property type="match status" value="1"/>
</dbReference>
<feature type="domain" description="DRBM" evidence="16">
    <location>
        <begin position="154"/>
        <end position="224"/>
    </location>
</feature>
<dbReference type="PROSITE" id="PS50142">
    <property type="entry name" value="RNASE_3_2"/>
    <property type="match status" value="1"/>
</dbReference>
<evidence type="ECO:0000256" key="8">
    <source>
        <dbReference type="ARBA" id="ARBA00022694"/>
    </source>
</evidence>
<evidence type="ECO:0000256" key="7">
    <source>
        <dbReference type="ARBA" id="ARBA00022664"/>
    </source>
</evidence>
<keyword evidence="10 15" id="KW-0479">Metal-binding</keyword>
<evidence type="ECO:0000256" key="1">
    <source>
        <dbReference type="ARBA" id="ARBA00000109"/>
    </source>
</evidence>
<evidence type="ECO:0000256" key="15">
    <source>
        <dbReference type="HAMAP-Rule" id="MF_00104"/>
    </source>
</evidence>
<dbReference type="PROSITE" id="PS50137">
    <property type="entry name" value="DS_RBD"/>
    <property type="match status" value="1"/>
</dbReference>
<dbReference type="FunFam" id="3.30.160.20:FF:000003">
    <property type="entry name" value="Ribonuclease 3"/>
    <property type="match status" value="1"/>
</dbReference>
<dbReference type="CDD" id="cd00593">
    <property type="entry name" value="RIBOc"/>
    <property type="match status" value="1"/>
</dbReference>
<keyword evidence="11 15" id="KW-0255">Endonuclease</keyword>
<comment type="similarity">
    <text evidence="3">Belongs to the ribonuclease III family.</text>
</comment>
<dbReference type="GO" id="GO:0008033">
    <property type="term" value="P:tRNA processing"/>
    <property type="evidence" value="ECO:0007669"/>
    <property type="project" value="UniProtKB-KW"/>
</dbReference>
<feature type="binding site" evidence="15">
    <location>
        <position position="113"/>
    </location>
    <ligand>
        <name>Mg(2+)</name>
        <dbReference type="ChEBI" id="CHEBI:18420"/>
    </ligand>
</feature>
<feature type="binding site" evidence="15">
    <location>
        <position position="116"/>
    </location>
    <ligand>
        <name>Mg(2+)</name>
        <dbReference type="ChEBI" id="CHEBI:18420"/>
    </ligand>
</feature>
<comment type="function">
    <text evidence="15">Digests double-stranded RNA. Involved in the processing of primary rRNA transcript to yield the immediate precursors to the large and small rRNAs (23S and 16S). Processes some mRNAs, and tRNAs when they are encoded in the rRNA operon. Processes pre-crRNA and tracrRNA of type II CRISPR loci if present in the organism.</text>
</comment>
<dbReference type="InterPro" id="IPR011907">
    <property type="entry name" value="RNase_III"/>
</dbReference>
<evidence type="ECO:0000256" key="5">
    <source>
        <dbReference type="ARBA" id="ARBA00022490"/>
    </source>
</evidence>
<proteinExistence type="inferred from homology"/>
<name>A0A2A5WG37_9GAMM</name>
<dbReference type="SUPFAM" id="SSF54768">
    <property type="entry name" value="dsRNA-binding domain-like"/>
    <property type="match status" value="1"/>
</dbReference>
<dbReference type="InterPro" id="IPR014720">
    <property type="entry name" value="dsRBD_dom"/>
</dbReference>
<dbReference type="NCBIfam" id="TIGR02191">
    <property type="entry name" value="RNaseIII"/>
    <property type="match status" value="1"/>
</dbReference>
<evidence type="ECO:0000256" key="2">
    <source>
        <dbReference type="ARBA" id="ARBA00004496"/>
    </source>
</evidence>
<keyword evidence="12 15" id="KW-0378">Hydrolase</keyword>
<dbReference type="Pfam" id="PF00035">
    <property type="entry name" value="dsrm"/>
    <property type="match status" value="1"/>
</dbReference>
<dbReference type="GO" id="GO:0006364">
    <property type="term" value="P:rRNA processing"/>
    <property type="evidence" value="ECO:0007669"/>
    <property type="project" value="UniProtKB-UniRule"/>
</dbReference>
<dbReference type="PANTHER" id="PTHR11207:SF0">
    <property type="entry name" value="RIBONUCLEASE 3"/>
    <property type="match status" value="1"/>
</dbReference>
<dbReference type="GO" id="GO:0006397">
    <property type="term" value="P:mRNA processing"/>
    <property type="evidence" value="ECO:0007669"/>
    <property type="project" value="UniProtKB-UniRule"/>
</dbReference>
<reference evidence="18 19" key="1">
    <citation type="submission" date="2017-08" db="EMBL/GenBank/DDBJ databases">
        <title>Fine stratification of microbial communities through a metagenomic profile of the photic zone.</title>
        <authorList>
            <person name="Haro-Moreno J.M."/>
            <person name="Lopez-Perez M."/>
            <person name="De La Torre J."/>
            <person name="Picazo A."/>
            <person name="Camacho A."/>
            <person name="Rodriguez-Valera F."/>
        </authorList>
    </citation>
    <scope>NUCLEOTIDE SEQUENCE [LARGE SCALE GENOMIC DNA]</scope>
    <source>
        <strain evidence="18">MED-G28</strain>
    </source>
</reference>
<dbReference type="Proteomes" id="UP000219329">
    <property type="component" value="Unassembled WGS sequence"/>
</dbReference>
<dbReference type="GO" id="GO:0042802">
    <property type="term" value="F:identical protein binding"/>
    <property type="evidence" value="ECO:0007669"/>
    <property type="project" value="UniProtKB-ARBA"/>
</dbReference>
<evidence type="ECO:0000313" key="18">
    <source>
        <dbReference type="EMBL" id="PDH35449.1"/>
    </source>
</evidence>
<accession>A0A2A5WG37</accession>
<dbReference type="SMART" id="SM00535">
    <property type="entry name" value="RIBOc"/>
    <property type="match status" value="1"/>
</dbReference>
<comment type="cofactor">
    <cofactor evidence="15">
        <name>Mg(2+)</name>
        <dbReference type="ChEBI" id="CHEBI:18420"/>
    </cofactor>
</comment>
<dbReference type="GO" id="GO:0005737">
    <property type="term" value="C:cytoplasm"/>
    <property type="evidence" value="ECO:0007669"/>
    <property type="project" value="UniProtKB-SubCell"/>
</dbReference>
<dbReference type="InterPro" id="IPR000999">
    <property type="entry name" value="RNase_III_dom"/>
</dbReference>
<keyword evidence="14 15" id="KW-0694">RNA-binding</keyword>
<evidence type="ECO:0000259" key="17">
    <source>
        <dbReference type="PROSITE" id="PS50142"/>
    </source>
</evidence>
<dbReference type="GO" id="GO:0003725">
    <property type="term" value="F:double-stranded RNA binding"/>
    <property type="evidence" value="ECO:0007669"/>
    <property type="project" value="TreeGrafter"/>
</dbReference>
<dbReference type="EC" id="3.1.26.3" evidence="15"/>
<dbReference type="HAMAP" id="MF_00104">
    <property type="entry name" value="RNase_III"/>
    <property type="match status" value="1"/>
</dbReference>
<dbReference type="Pfam" id="PF14622">
    <property type="entry name" value="Ribonucleas_3_3"/>
    <property type="match status" value="1"/>
</dbReference>
<dbReference type="CDD" id="cd10845">
    <property type="entry name" value="DSRM_RNAse_III_family"/>
    <property type="match status" value="1"/>
</dbReference>
<dbReference type="EMBL" id="NTJZ01000001">
    <property type="protein sequence ID" value="PDH35449.1"/>
    <property type="molecule type" value="Genomic_DNA"/>
</dbReference>
<keyword evidence="7 15" id="KW-0507">mRNA processing</keyword>
<evidence type="ECO:0000256" key="10">
    <source>
        <dbReference type="ARBA" id="ARBA00022723"/>
    </source>
</evidence>
<comment type="caution">
    <text evidence="18">The sequence shown here is derived from an EMBL/GenBank/DDBJ whole genome shotgun (WGS) entry which is preliminary data.</text>
</comment>
<evidence type="ECO:0000256" key="6">
    <source>
        <dbReference type="ARBA" id="ARBA00022552"/>
    </source>
</evidence>
<dbReference type="Gene3D" id="3.30.160.20">
    <property type="match status" value="1"/>
</dbReference>
<organism evidence="18 19">
    <name type="scientific">OM182 bacterium MED-G28</name>
    <dbReference type="NCBI Taxonomy" id="1986256"/>
    <lineage>
        <taxon>Bacteria</taxon>
        <taxon>Pseudomonadati</taxon>
        <taxon>Pseudomonadota</taxon>
        <taxon>Gammaproteobacteria</taxon>
        <taxon>OMG group</taxon>
        <taxon>OM182 clade</taxon>
    </lineage>
</organism>
<dbReference type="GO" id="GO:0004525">
    <property type="term" value="F:ribonuclease III activity"/>
    <property type="evidence" value="ECO:0007669"/>
    <property type="project" value="UniProtKB-UniRule"/>
</dbReference>
<evidence type="ECO:0000256" key="9">
    <source>
        <dbReference type="ARBA" id="ARBA00022722"/>
    </source>
</evidence>
<comment type="catalytic activity">
    <reaction evidence="1 15">
        <text>Endonucleolytic cleavage to 5'-phosphomonoester.</text>
        <dbReference type="EC" id="3.1.26.3"/>
    </reaction>
</comment>
<feature type="active site" evidence="15">
    <location>
        <position position="44"/>
    </location>
</feature>
<evidence type="ECO:0000313" key="19">
    <source>
        <dbReference type="Proteomes" id="UP000219329"/>
    </source>
</evidence>
<dbReference type="PROSITE" id="PS00517">
    <property type="entry name" value="RNASE_3_1"/>
    <property type="match status" value="1"/>
</dbReference>
<evidence type="ECO:0000256" key="11">
    <source>
        <dbReference type="ARBA" id="ARBA00022759"/>
    </source>
</evidence>
<feature type="active site" evidence="15">
    <location>
        <position position="116"/>
    </location>
</feature>
<keyword evidence="13 15" id="KW-0460">Magnesium</keyword>
<dbReference type="FunFam" id="1.10.1520.10:FF:000001">
    <property type="entry name" value="Ribonuclease 3"/>
    <property type="match status" value="1"/>
</dbReference>
<keyword evidence="8 15" id="KW-0819">tRNA processing</keyword>
<evidence type="ECO:0000259" key="16">
    <source>
        <dbReference type="PROSITE" id="PS50137"/>
    </source>
</evidence>